<gene>
    <name evidence="2" type="primary">ORF213838</name>
</gene>
<organism evidence="2">
    <name type="scientific">Arion vulgaris</name>
    <dbReference type="NCBI Taxonomy" id="1028688"/>
    <lineage>
        <taxon>Eukaryota</taxon>
        <taxon>Metazoa</taxon>
        <taxon>Spiralia</taxon>
        <taxon>Lophotrochozoa</taxon>
        <taxon>Mollusca</taxon>
        <taxon>Gastropoda</taxon>
        <taxon>Heterobranchia</taxon>
        <taxon>Euthyneura</taxon>
        <taxon>Panpulmonata</taxon>
        <taxon>Eupulmonata</taxon>
        <taxon>Stylommatophora</taxon>
        <taxon>Helicina</taxon>
        <taxon>Arionoidea</taxon>
        <taxon>Arionidae</taxon>
        <taxon>Arion</taxon>
    </lineage>
</organism>
<feature type="region of interest" description="Disordered" evidence="1">
    <location>
        <begin position="62"/>
        <end position="85"/>
    </location>
</feature>
<sequence length="85" mass="9776">MSRWKHTLRTSDARLQQLDGYKSHTISSSSVVFRDEQDAITHPHRIHTPTSHTHAHIAYTRTHTPTSQHTPTSHTYTPKQKLLAI</sequence>
<protein>
    <submittedName>
        <fullName evidence="2">Uncharacterized protein</fullName>
    </submittedName>
</protein>
<proteinExistence type="predicted"/>
<accession>A0A0B7BUK5</accession>
<evidence type="ECO:0000313" key="2">
    <source>
        <dbReference type="EMBL" id="CEK96879.1"/>
    </source>
</evidence>
<name>A0A0B7BUK5_9EUPU</name>
<evidence type="ECO:0000256" key="1">
    <source>
        <dbReference type="SAM" id="MobiDB-lite"/>
    </source>
</evidence>
<dbReference type="AlphaFoldDB" id="A0A0B7BUK5"/>
<feature type="compositionally biased region" description="Low complexity" evidence="1">
    <location>
        <begin position="62"/>
        <end position="78"/>
    </location>
</feature>
<dbReference type="EMBL" id="HACG01050014">
    <property type="protein sequence ID" value="CEK96879.1"/>
    <property type="molecule type" value="Transcribed_RNA"/>
</dbReference>
<reference evidence="2" key="1">
    <citation type="submission" date="2014-12" db="EMBL/GenBank/DDBJ databases">
        <title>Insight into the proteome of Arion vulgaris.</title>
        <authorList>
            <person name="Aradska J."/>
            <person name="Bulat T."/>
            <person name="Smidak R."/>
            <person name="Sarate P."/>
            <person name="Gangsoo J."/>
            <person name="Sialana F."/>
            <person name="Bilban M."/>
            <person name="Lubec G."/>
        </authorList>
    </citation>
    <scope>NUCLEOTIDE SEQUENCE</scope>
    <source>
        <tissue evidence="2">Skin</tissue>
    </source>
</reference>